<evidence type="ECO:0000256" key="4">
    <source>
        <dbReference type="ARBA" id="ARBA00023159"/>
    </source>
</evidence>
<dbReference type="AlphaFoldDB" id="A0A182PCT4"/>
<accession>A0A182PCT4</accession>
<evidence type="ECO:0000313" key="10">
    <source>
        <dbReference type="EnsemblMetazoa" id="AEPI004739-PA"/>
    </source>
</evidence>
<keyword evidence="5" id="KW-0804">Transcription</keyword>
<dbReference type="GO" id="GO:0030490">
    <property type="term" value="P:maturation of SSU-rRNA"/>
    <property type="evidence" value="ECO:0007669"/>
    <property type="project" value="InterPro"/>
</dbReference>
<evidence type="ECO:0000256" key="1">
    <source>
        <dbReference type="ARBA" id="ARBA00004604"/>
    </source>
</evidence>
<evidence type="ECO:0000259" key="9">
    <source>
        <dbReference type="Pfam" id="PF20998"/>
    </source>
</evidence>
<name>A0A182PCT4_9DIPT</name>
<keyword evidence="3" id="KW-0805">Transcription regulation</keyword>
<dbReference type="InterPro" id="IPR042859">
    <property type="entry name" value="NOL11"/>
</dbReference>
<comment type="subcellular location">
    <subcellularLocation>
        <location evidence="1">Nucleus</location>
        <location evidence="1">Nucleolus</location>
    </subcellularLocation>
</comment>
<reference evidence="11" key="1">
    <citation type="submission" date="2013-03" db="EMBL/GenBank/DDBJ databases">
        <title>The Genome Sequence of Anopheles epiroticus epiroticus2.</title>
        <authorList>
            <consortium name="The Broad Institute Genomics Platform"/>
            <person name="Neafsey D.E."/>
            <person name="Howell P."/>
            <person name="Walker B."/>
            <person name="Young S.K."/>
            <person name="Zeng Q."/>
            <person name="Gargeya S."/>
            <person name="Fitzgerald M."/>
            <person name="Haas B."/>
            <person name="Abouelleil A."/>
            <person name="Allen A.W."/>
            <person name="Alvarado L."/>
            <person name="Arachchi H.M."/>
            <person name="Berlin A.M."/>
            <person name="Chapman S.B."/>
            <person name="Gainer-Dewar J."/>
            <person name="Goldberg J."/>
            <person name="Griggs A."/>
            <person name="Gujja S."/>
            <person name="Hansen M."/>
            <person name="Howarth C."/>
            <person name="Imamovic A."/>
            <person name="Ireland A."/>
            <person name="Larimer J."/>
            <person name="McCowan C."/>
            <person name="Murphy C."/>
            <person name="Pearson M."/>
            <person name="Poon T.W."/>
            <person name="Priest M."/>
            <person name="Roberts A."/>
            <person name="Saif S."/>
            <person name="Shea T."/>
            <person name="Sisk P."/>
            <person name="Sykes S."/>
            <person name="Wortman J."/>
            <person name="Nusbaum C."/>
            <person name="Birren B."/>
        </authorList>
    </citation>
    <scope>NUCLEOTIDE SEQUENCE [LARGE SCALE GENOMIC DNA]</scope>
    <source>
        <strain evidence="11">Epiroticus2</strain>
    </source>
</reference>
<evidence type="ECO:0000256" key="7">
    <source>
        <dbReference type="SAM" id="MobiDB-lite"/>
    </source>
</evidence>
<sequence length="714" mass="81657">MAKLLAYYNLCPINNIDDFLGLSRDVDPGCVINTLGRNIILVVKLSNQRQIRSWTVLDRLSSKVVYDFRSERYVGVFGGRYIRCWKREQNDLNTVKKIKLYRTVHDLFCLESGQTLLLYTDGSCESLESALETRTQNKLQTAESSPTYVDHKTHTMKDVQILLLDNGTPLMTYFVRKEDDGTMVLHYALLNPSDLKVHKTIEKITLQRIGGDIKLMSACVVDGSDGPSLLSIWSDSRIFNLQLSLGQSPKREEGVGNFIELVQTINAKQPLSMASIGKDYVAFYANNKNQDGAMLVLFNVQFKVFQAKQYFKVYFVSSRIWVVESNILLAFGQMLAVVPYKISKEQLSDMIGSQRTFDLSHTIDDESINEELEFLDMYAFDEVLSELPKQRDDDDLKPVTIDNVVKNGLKPTSQRLYSAAEFDEVLREAYRQSLPVDVIEDPSLPKDTVQIKLFNNADTSLGPLILSEKFEIILEELERCGYSEMELCDRVIPWLIRANLPEDLAKCLKRYSVISERTIIKALKYALSLPEPEIEEEMDAEPTKPAKPVKALKGDDPELPDQNVMIEAQSTHQSHFDLLNIVLSCSFNRKPLTAYARKELDFPTVTKLLHHLEYLLVDPMATLSETLHSGDTFDSDEQTVQWIMVLLDSHYQQFILSTEDAVREQLKRMLDIVERHIGLLKELKSLSPSMERLLERKTTKSSNQWYSVETITLY</sequence>
<protein>
    <recommendedName>
        <fullName evidence="12">Nucleolar protein 11</fullName>
    </recommendedName>
</protein>
<dbReference type="PANTHER" id="PTHR15633:SF2">
    <property type="entry name" value="NUCLEOLAR PROTEIN 11"/>
    <property type="match status" value="1"/>
</dbReference>
<dbReference type="Pfam" id="PF08168">
    <property type="entry name" value="NOL11_N"/>
    <property type="match status" value="1"/>
</dbReference>
<feature type="domain" description="Nucleolar protein 11 N-terminal" evidence="8">
    <location>
        <begin position="1"/>
        <end position="341"/>
    </location>
</feature>
<dbReference type="EnsemblMetazoa" id="AEPI004739-RA">
    <property type="protein sequence ID" value="AEPI004739-PA"/>
    <property type="gene ID" value="AEPI004739"/>
</dbReference>
<organism evidence="10 11">
    <name type="scientific">Anopheles epiroticus</name>
    <dbReference type="NCBI Taxonomy" id="199890"/>
    <lineage>
        <taxon>Eukaryota</taxon>
        <taxon>Metazoa</taxon>
        <taxon>Ecdysozoa</taxon>
        <taxon>Arthropoda</taxon>
        <taxon>Hexapoda</taxon>
        <taxon>Insecta</taxon>
        <taxon>Pterygota</taxon>
        <taxon>Neoptera</taxon>
        <taxon>Endopterygota</taxon>
        <taxon>Diptera</taxon>
        <taxon>Nematocera</taxon>
        <taxon>Culicoidea</taxon>
        <taxon>Culicidae</taxon>
        <taxon>Anophelinae</taxon>
        <taxon>Anopheles</taxon>
    </lineage>
</organism>
<dbReference type="PANTHER" id="PTHR15633">
    <property type="entry name" value="NUCLEOLAR PROTEIN 11"/>
    <property type="match status" value="1"/>
</dbReference>
<keyword evidence="11" id="KW-1185">Reference proteome</keyword>
<evidence type="ECO:0008006" key="12">
    <source>
        <dbReference type="Google" id="ProtNLM"/>
    </source>
</evidence>
<evidence type="ECO:0000256" key="5">
    <source>
        <dbReference type="ARBA" id="ARBA00023163"/>
    </source>
</evidence>
<keyword evidence="4" id="KW-0010">Activator</keyword>
<keyword evidence="6" id="KW-0539">Nucleus</keyword>
<feature type="domain" description="Nucleolar protein 11 C-terminal" evidence="9">
    <location>
        <begin position="473"/>
        <end position="714"/>
    </location>
</feature>
<evidence type="ECO:0000256" key="3">
    <source>
        <dbReference type="ARBA" id="ARBA00023015"/>
    </source>
</evidence>
<evidence type="ECO:0000256" key="6">
    <source>
        <dbReference type="ARBA" id="ARBA00023242"/>
    </source>
</evidence>
<reference evidence="10" key="2">
    <citation type="submission" date="2020-05" db="UniProtKB">
        <authorList>
            <consortium name="EnsemblMetazoa"/>
        </authorList>
    </citation>
    <scope>IDENTIFICATION</scope>
    <source>
        <strain evidence="10">Epiroticus2</strain>
    </source>
</reference>
<dbReference type="STRING" id="199890.A0A182PCT4"/>
<dbReference type="Proteomes" id="UP000075885">
    <property type="component" value="Unassembled WGS sequence"/>
</dbReference>
<evidence type="ECO:0000256" key="2">
    <source>
        <dbReference type="ARBA" id="ARBA00022552"/>
    </source>
</evidence>
<evidence type="ECO:0000259" key="8">
    <source>
        <dbReference type="Pfam" id="PF08168"/>
    </source>
</evidence>
<proteinExistence type="predicted"/>
<dbReference type="InterPro" id="IPR012584">
    <property type="entry name" value="NOL11_N"/>
</dbReference>
<evidence type="ECO:0000313" key="11">
    <source>
        <dbReference type="Proteomes" id="UP000075885"/>
    </source>
</evidence>
<feature type="region of interest" description="Disordered" evidence="7">
    <location>
        <begin position="534"/>
        <end position="553"/>
    </location>
</feature>
<dbReference type="GO" id="GO:0003723">
    <property type="term" value="F:RNA binding"/>
    <property type="evidence" value="ECO:0007669"/>
    <property type="project" value="TreeGrafter"/>
</dbReference>
<dbReference type="VEuPathDB" id="VectorBase:AEPI004739"/>
<dbReference type="GO" id="GO:0005730">
    <property type="term" value="C:nucleolus"/>
    <property type="evidence" value="ECO:0007669"/>
    <property type="project" value="UniProtKB-SubCell"/>
</dbReference>
<dbReference type="InterPro" id="IPR048897">
    <property type="entry name" value="Nol11_C"/>
</dbReference>
<dbReference type="Pfam" id="PF20998">
    <property type="entry name" value="Nol11_C"/>
    <property type="match status" value="1"/>
</dbReference>
<keyword evidence="2" id="KW-0698">rRNA processing</keyword>